<comment type="caution">
    <text evidence="1">The sequence shown here is derived from an EMBL/GenBank/DDBJ whole genome shotgun (WGS) entry which is preliminary data.</text>
</comment>
<sequence>MRVKAQQQVFQQTIAKFMTQNDYLINQNSLLWQEIYKIRDVDDKKIENFSYLLTTLIITINQYSQNFLLPSQQSSSYQTSSSDISISQQNYQSNYSDQSISFSQQSNQRLMQQTGLRQPQLLFPNKQDISLFDQGLTKKNQDSFKSLEFDAFQNGLAFYQKLMDLQQQQKLQEMQEGQSKLLIKQRK</sequence>
<proteinExistence type="predicted"/>
<dbReference type="AlphaFoldDB" id="A0A8S1Y207"/>
<evidence type="ECO:0000313" key="2">
    <source>
        <dbReference type="Proteomes" id="UP000683925"/>
    </source>
</evidence>
<keyword evidence="2" id="KW-1185">Reference proteome</keyword>
<accession>A0A8S1Y207</accession>
<organism evidence="1 2">
    <name type="scientific">Paramecium octaurelia</name>
    <dbReference type="NCBI Taxonomy" id="43137"/>
    <lineage>
        <taxon>Eukaryota</taxon>
        <taxon>Sar</taxon>
        <taxon>Alveolata</taxon>
        <taxon>Ciliophora</taxon>
        <taxon>Intramacronucleata</taxon>
        <taxon>Oligohymenophorea</taxon>
        <taxon>Peniculida</taxon>
        <taxon>Parameciidae</taxon>
        <taxon>Paramecium</taxon>
    </lineage>
</organism>
<name>A0A8S1Y207_PAROT</name>
<dbReference type="EMBL" id="CAJJDP010000139">
    <property type="protein sequence ID" value="CAD8206668.1"/>
    <property type="molecule type" value="Genomic_DNA"/>
</dbReference>
<evidence type="ECO:0000313" key="1">
    <source>
        <dbReference type="EMBL" id="CAD8206668.1"/>
    </source>
</evidence>
<gene>
    <name evidence="1" type="ORF">POCTA_138.1.T1380149</name>
</gene>
<dbReference type="OrthoDB" id="60033at2759"/>
<reference evidence="1" key="1">
    <citation type="submission" date="2021-01" db="EMBL/GenBank/DDBJ databases">
        <authorList>
            <consortium name="Genoscope - CEA"/>
            <person name="William W."/>
        </authorList>
    </citation>
    <scope>NUCLEOTIDE SEQUENCE</scope>
</reference>
<dbReference type="Proteomes" id="UP000683925">
    <property type="component" value="Unassembled WGS sequence"/>
</dbReference>
<protein>
    <submittedName>
        <fullName evidence="1">Uncharacterized protein</fullName>
    </submittedName>
</protein>